<dbReference type="InterPro" id="IPR012724">
    <property type="entry name" value="DnaJ"/>
</dbReference>
<feature type="compositionally biased region" description="Basic and acidic residues" evidence="10">
    <location>
        <begin position="604"/>
        <end position="617"/>
    </location>
</feature>
<dbReference type="STRING" id="35608.A0A2U1NBC3"/>
<dbReference type="Gene3D" id="2.60.260.20">
    <property type="entry name" value="Urease metallochaperone UreE, N-terminal domain"/>
    <property type="match status" value="2"/>
</dbReference>
<dbReference type="GO" id="GO:0006457">
    <property type="term" value="P:protein folding"/>
    <property type="evidence" value="ECO:0007669"/>
    <property type="project" value="InterPro"/>
</dbReference>
<evidence type="ECO:0000256" key="4">
    <source>
        <dbReference type="ARBA" id="ARBA00022771"/>
    </source>
</evidence>
<dbReference type="SUPFAM" id="SSF46565">
    <property type="entry name" value="Chaperone J-domain"/>
    <property type="match status" value="2"/>
</dbReference>
<dbReference type="InterPro" id="IPR036410">
    <property type="entry name" value="HSP_DnaJ_Cys-rich_dom_sf"/>
</dbReference>
<dbReference type="InterPro" id="IPR005175">
    <property type="entry name" value="PPC_dom"/>
</dbReference>
<feature type="domain" description="CR-type" evidence="12">
    <location>
        <begin position="321"/>
        <end position="395"/>
    </location>
</feature>
<dbReference type="GO" id="GO:0008270">
    <property type="term" value="F:zinc ion binding"/>
    <property type="evidence" value="ECO:0007669"/>
    <property type="project" value="UniProtKB-KW"/>
</dbReference>
<evidence type="ECO:0000256" key="3">
    <source>
        <dbReference type="ARBA" id="ARBA00022737"/>
    </source>
</evidence>
<dbReference type="EMBL" id="PKPP01003176">
    <property type="protein sequence ID" value="PWA70814.1"/>
    <property type="molecule type" value="Genomic_DNA"/>
</dbReference>
<keyword evidence="8" id="KW-0804">Transcription</keyword>
<evidence type="ECO:0000256" key="5">
    <source>
        <dbReference type="ARBA" id="ARBA00022833"/>
    </source>
</evidence>
<dbReference type="PANTHER" id="PTHR31100">
    <property type="entry name" value="AT-HOOK MOTIF NUCLEAR-LOCALIZED PROTEIN 15"/>
    <property type="match status" value="1"/>
</dbReference>
<dbReference type="Gene3D" id="1.10.287.110">
    <property type="entry name" value="DnaJ domain"/>
    <property type="match status" value="2"/>
</dbReference>
<dbReference type="GO" id="GO:0005634">
    <property type="term" value="C:nucleus"/>
    <property type="evidence" value="ECO:0007669"/>
    <property type="project" value="UniProtKB-SubCell"/>
</dbReference>
<dbReference type="OrthoDB" id="10256793at2759"/>
<proteinExistence type="inferred from homology"/>
<dbReference type="Pfam" id="PF03479">
    <property type="entry name" value="PCC"/>
    <property type="match status" value="1"/>
</dbReference>
<dbReference type="PANTHER" id="PTHR31100:SF2">
    <property type="entry name" value="AT-HOOK MOTIF NUCLEAR-LOCALIZED PROTEIN 18-RELATED"/>
    <property type="match status" value="1"/>
</dbReference>
<evidence type="ECO:0000256" key="2">
    <source>
        <dbReference type="ARBA" id="ARBA00022723"/>
    </source>
</evidence>
<dbReference type="CDD" id="cd11378">
    <property type="entry name" value="DUF296"/>
    <property type="match status" value="1"/>
</dbReference>
<feature type="region of interest" description="Disordered" evidence="10">
    <location>
        <begin position="597"/>
        <end position="663"/>
    </location>
</feature>
<dbReference type="InterPro" id="IPR002939">
    <property type="entry name" value="DnaJ_C"/>
</dbReference>
<sequence length="852" mass="93178">MYTYKYEKLFDQLTMVKSFYNVGYAGKPMDFVNIRMLILKRCIHATGFRNSSEADPYKVLGVPPNASKDDIKKAFHARSCQNHRIYITYILLDEIKPLFSRKKPDVIILGIVESIVYELNVSIVESIVYELNVKSTACEALHTNFEYEYKACINLWYLCSWHLVSYFLLYALQLAKKYHPDANKNNPSAKRKFQEIREAYEVLQDSERRAEYDEMKQQSRYGESTNYSSRGAGGFRHARGSGGFRHARGGAEFSDSFQRIFSEVRLFTLFMHNICWCMQISDLLAILYIFDILQIFEEETDGVTSDIQVELSISFSEAAQGCTKHLSFDANILCESCLGHGYPVNAKAKSCPTCEGTGTVFVHPFMARCGTCKGLGHIIKEYCRSCGGSGVVEVVKEVKVEIPAGVESGGIISVPRAGRVGRRGQPGTLTIKLKVADDPVFQRDGADLYVDSNIGFTQAIVGGKVEVPTLNGKTQVKACKIQIPKGVQHGQLAILRGKGLPRKGFFVDHGDLVVNDRQRAILEEFAKEEIEQANKTSADGNCYFPLGNSNNVSIDCSPENLLSYIVENCFRVFADICSSIFSRLPLVIYKAILSGGSSSRNHGQKRERDSNNNDGNRELVSVVTGGEGDHSSGGGSGGSRRPRGRPAGSKNKPKPPIIITRDSPNALRSHVMEVANGCDIQESIVNFATRRQRGVCILSGSGTVTNVTLKQPAAPGEVLTLHGRFEILSLSGSILPPPAPPAASGLTIYLAGGQGQVVGGGVMGTLLASGPVVIMAASFGNAAYERLPLEEEETAPVSGNEPLESPTGISGQQQQLMNEANPSLFHGLPPNMLNSSQLPMDAYWGANRPPFG</sequence>
<dbReference type="InterPro" id="IPR001623">
    <property type="entry name" value="DnaJ_domain"/>
</dbReference>
<dbReference type="InterPro" id="IPR014476">
    <property type="entry name" value="AHL15-29"/>
</dbReference>
<comment type="caution">
    <text evidence="14">The sequence shown here is derived from an EMBL/GenBank/DDBJ whole genome shotgun (WGS) entry which is preliminary data.</text>
</comment>
<accession>A0A2U1NBC3</accession>
<organism evidence="14 15">
    <name type="scientific">Artemisia annua</name>
    <name type="common">Sweet wormwood</name>
    <dbReference type="NCBI Taxonomy" id="35608"/>
    <lineage>
        <taxon>Eukaryota</taxon>
        <taxon>Viridiplantae</taxon>
        <taxon>Streptophyta</taxon>
        <taxon>Embryophyta</taxon>
        <taxon>Tracheophyta</taxon>
        <taxon>Spermatophyta</taxon>
        <taxon>Magnoliopsida</taxon>
        <taxon>eudicotyledons</taxon>
        <taxon>Gunneridae</taxon>
        <taxon>Pentapetalae</taxon>
        <taxon>asterids</taxon>
        <taxon>campanulids</taxon>
        <taxon>Asterales</taxon>
        <taxon>Asteraceae</taxon>
        <taxon>Asteroideae</taxon>
        <taxon>Anthemideae</taxon>
        <taxon>Artemisiinae</taxon>
        <taxon>Artemisia</taxon>
    </lineage>
</organism>
<evidence type="ECO:0000313" key="14">
    <source>
        <dbReference type="EMBL" id="PWA70814.1"/>
    </source>
</evidence>
<dbReference type="GO" id="GO:0003680">
    <property type="term" value="F:minor groove of adenine-thymine-rich DNA binding"/>
    <property type="evidence" value="ECO:0007669"/>
    <property type="project" value="InterPro"/>
</dbReference>
<dbReference type="CDD" id="cd06257">
    <property type="entry name" value="DnaJ"/>
    <property type="match status" value="1"/>
</dbReference>
<keyword evidence="5 9" id="KW-0862">Zinc</keyword>
<dbReference type="GO" id="GO:0003700">
    <property type="term" value="F:DNA-binding transcription factor activity"/>
    <property type="evidence" value="ECO:0007669"/>
    <property type="project" value="TreeGrafter"/>
</dbReference>
<evidence type="ECO:0000259" key="11">
    <source>
        <dbReference type="PROSITE" id="PS50076"/>
    </source>
</evidence>
<dbReference type="AlphaFoldDB" id="A0A2U1NBC3"/>
<dbReference type="InterPro" id="IPR036869">
    <property type="entry name" value="J_dom_sf"/>
</dbReference>
<evidence type="ECO:0000256" key="7">
    <source>
        <dbReference type="ARBA" id="ARBA00023125"/>
    </source>
</evidence>
<feature type="zinc finger region" description="CR-type" evidence="9">
    <location>
        <begin position="321"/>
        <end position="395"/>
    </location>
</feature>
<dbReference type="InterPro" id="IPR001305">
    <property type="entry name" value="HSP_DnaJ_Cys-rich_dom"/>
</dbReference>
<keyword evidence="2 9" id="KW-0479">Metal-binding</keyword>
<keyword evidence="6" id="KW-0805">Transcription regulation</keyword>
<dbReference type="Gene3D" id="3.30.1330.80">
    <property type="entry name" value="Hypothetical protein, similar to alpha- acetolactate decarboxylase, domain 2"/>
    <property type="match status" value="1"/>
</dbReference>
<protein>
    <submittedName>
        <fullName evidence="14">Chaperone protein DnaJ</fullName>
    </submittedName>
</protein>
<dbReference type="GO" id="GO:0005524">
    <property type="term" value="F:ATP binding"/>
    <property type="evidence" value="ECO:0007669"/>
    <property type="project" value="InterPro"/>
</dbReference>
<keyword evidence="15" id="KW-1185">Reference proteome</keyword>
<evidence type="ECO:0000259" key="12">
    <source>
        <dbReference type="PROSITE" id="PS51188"/>
    </source>
</evidence>
<feature type="domain" description="PPC" evidence="13">
    <location>
        <begin position="664"/>
        <end position="800"/>
    </location>
</feature>
<dbReference type="PRINTS" id="PR00625">
    <property type="entry name" value="JDOMAIN"/>
</dbReference>
<keyword evidence="3" id="KW-0677">Repeat</keyword>
<dbReference type="GO" id="GO:0031072">
    <property type="term" value="F:heat shock protein binding"/>
    <property type="evidence" value="ECO:0007669"/>
    <property type="project" value="InterPro"/>
</dbReference>
<dbReference type="Gene3D" id="2.10.230.10">
    <property type="entry name" value="Heat shock protein DnaJ, cysteine-rich domain"/>
    <property type="match status" value="1"/>
</dbReference>
<dbReference type="HAMAP" id="MF_01152">
    <property type="entry name" value="DnaJ"/>
    <property type="match status" value="1"/>
</dbReference>
<dbReference type="GO" id="GO:0051082">
    <property type="term" value="F:unfolded protein binding"/>
    <property type="evidence" value="ECO:0007669"/>
    <property type="project" value="InterPro"/>
</dbReference>
<feature type="domain" description="J" evidence="11">
    <location>
        <begin position="55"/>
        <end position="216"/>
    </location>
</feature>
<dbReference type="CDD" id="cd10747">
    <property type="entry name" value="DnaJ_C"/>
    <property type="match status" value="1"/>
</dbReference>
<evidence type="ECO:0000259" key="13">
    <source>
        <dbReference type="PROSITE" id="PS51742"/>
    </source>
</evidence>
<dbReference type="SUPFAM" id="SSF57938">
    <property type="entry name" value="DnaJ/Hsp40 cysteine-rich domain"/>
    <property type="match status" value="1"/>
</dbReference>
<keyword evidence="7" id="KW-0238">DNA-binding</keyword>
<comment type="subcellular location">
    <subcellularLocation>
        <location evidence="1">Nucleus</location>
    </subcellularLocation>
</comment>
<dbReference type="FunFam" id="3.30.1330.80:FF:000001">
    <property type="entry name" value="AT-hook motif nuclear-localized protein"/>
    <property type="match status" value="1"/>
</dbReference>
<evidence type="ECO:0000256" key="8">
    <source>
        <dbReference type="ARBA" id="ARBA00023163"/>
    </source>
</evidence>
<dbReference type="Proteomes" id="UP000245207">
    <property type="component" value="Unassembled WGS sequence"/>
</dbReference>
<name>A0A2U1NBC3_ARTAN</name>
<reference evidence="14 15" key="1">
    <citation type="journal article" date="2018" name="Mol. Plant">
        <title>The genome of Artemisia annua provides insight into the evolution of Asteraceae family and artemisinin biosynthesis.</title>
        <authorList>
            <person name="Shen Q."/>
            <person name="Zhang L."/>
            <person name="Liao Z."/>
            <person name="Wang S."/>
            <person name="Yan T."/>
            <person name="Shi P."/>
            <person name="Liu M."/>
            <person name="Fu X."/>
            <person name="Pan Q."/>
            <person name="Wang Y."/>
            <person name="Lv Z."/>
            <person name="Lu X."/>
            <person name="Zhang F."/>
            <person name="Jiang W."/>
            <person name="Ma Y."/>
            <person name="Chen M."/>
            <person name="Hao X."/>
            <person name="Li L."/>
            <person name="Tang Y."/>
            <person name="Lv G."/>
            <person name="Zhou Y."/>
            <person name="Sun X."/>
            <person name="Brodelius P.E."/>
            <person name="Rose J.K.C."/>
            <person name="Tang K."/>
        </authorList>
    </citation>
    <scope>NUCLEOTIDE SEQUENCE [LARGE SCALE GENOMIC DNA]</scope>
    <source>
        <strain evidence="15">cv. Huhao1</strain>
        <tissue evidence="14">Leaf</tissue>
    </source>
</reference>
<dbReference type="SUPFAM" id="SSF117856">
    <property type="entry name" value="AF0104/ALDC/Ptd012-like"/>
    <property type="match status" value="1"/>
</dbReference>
<dbReference type="PROSITE" id="PS51188">
    <property type="entry name" value="ZF_CR"/>
    <property type="match status" value="1"/>
</dbReference>
<keyword evidence="4 9" id="KW-0863">Zinc-finger</keyword>
<evidence type="ECO:0000256" key="9">
    <source>
        <dbReference type="PROSITE-ProRule" id="PRU00546"/>
    </source>
</evidence>
<dbReference type="PROSITE" id="PS50076">
    <property type="entry name" value="DNAJ_2"/>
    <property type="match status" value="1"/>
</dbReference>
<dbReference type="GO" id="GO:0010228">
    <property type="term" value="P:vegetative to reproductive phase transition of meristem"/>
    <property type="evidence" value="ECO:0007669"/>
    <property type="project" value="TreeGrafter"/>
</dbReference>
<evidence type="ECO:0000313" key="15">
    <source>
        <dbReference type="Proteomes" id="UP000245207"/>
    </source>
</evidence>
<evidence type="ECO:0000256" key="10">
    <source>
        <dbReference type="SAM" id="MobiDB-lite"/>
    </source>
</evidence>
<feature type="region of interest" description="Disordered" evidence="10">
    <location>
        <begin position="791"/>
        <end position="812"/>
    </location>
</feature>
<dbReference type="InterPro" id="IPR018253">
    <property type="entry name" value="DnaJ_domain_CS"/>
</dbReference>
<dbReference type="GO" id="GO:0009408">
    <property type="term" value="P:response to heat"/>
    <property type="evidence" value="ECO:0007669"/>
    <property type="project" value="InterPro"/>
</dbReference>
<dbReference type="SUPFAM" id="SSF49493">
    <property type="entry name" value="HSP40/DnaJ peptide-binding domain"/>
    <property type="match status" value="2"/>
</dbReference>
<dbReference type="InterPro" id="IPR008971">
    <property type="entry name" value="HSP40/DnaJ_pept-bd"/>
</dbReference>
<dbReference type="PROSITE" id="PS00636">
    <property type="entry name" value="DNAJ_1"/>
    <property type="match status" value="1"/>
</dbReference>
<dbReference type="PROSITE" id="PS51742">
    <property type="entry name" value="PPC"/>
    <property type="match status" value="1"/>
</dbReference>
<dbReference type="Pfam" id="PF01556">
    <property type="entry name" value="DnaJ_C"/>
    <property type="match status" value="1"/>
</dbReference>
<gene>
    <name evidence="14" type="ORF">CTI12_AA284830</name>
</gene>
<evidence type="ECO:0000256" key="6">
    <source>
        <dbReference type="ARBA" id="ARBA00023015"/>
    </source>
</evidence>
<dbReference type="Pfam" id="PF00226">
    <property type="entry name" value="DnaJ"/>
    <property type="match status" value="1"/>
</dbReference>
<evidence type="ECO:0000256" key="1">
    <source>
        <dbReference type="ARBA" id="ARBA00004123"/>
    </source>
</evidence>
<dbReference type="SMART" id="SM00271">
    <property type="entry name" value="DnaJ"/>
    <property type="match status" value="2"/>
</dbReference>